<feature type="region of interest" description="Disordered" evidence="1">
    <location>
        <begin position="1"/>
        <end position="66"/>
    </location>
</feature>
<proteinExistence type="predicted"/>
<protein>
    <submittedName>
        <fullName evidence="2">Uncharacterized protein</fullName>
    </submittedName>
</protein>
<evidence type="ECO:0000313" key="2">
    <source>
        <dbReference type="EMBL" id="MBK7423097.1"/>
    </source>
</evidence>
<dbReference type="EMBL" id="JADJNC010000011">
    <property type="protein sequence ID" value="MBK7423097.1"/>
    <property type="molecule type" value="Genomic_DNA"/>
</dbReference>
<evidence type="ECO:0000256" key="1">
    <source>
        <dbReference type="SAM" id="MobiDB-lite"/>
    </source>
</evidence>
<gene>
    <name evidence="2" type="ORF">IPJ48_08375</name>
</gene>
<name>A0A9D7F6U2_9RHOO</name>
<dbReference type="Proteomes" id="UP000886602">
    <property type="component" value="Unassembled WGS sequence"/>
</dbReference>
<evidence type="ECO:0000313" key="3">
    <source>
        <dbReference type="Proteomes" id="UP000886602"/>
    </source>
</evidence>
<dbReference type="AlphaFoldDB" id="A0A9D7F6U2"/>
<feature type="compositionally biased region" description="Basic and acidic residues" evidence="1">
    <location>
        <begin position="15"/>
        <end position="25"/>
    </location>
</feature>
<reference evidence="2" key="1">
    <citation type="submission" date="2020-10" db="EMBL/GenBank/DDBJ databases">
        <title>Connecting structure to function with the recovery of over 1000 high-quality activated sludge metagenome-assembled genomes encoding full-length rRNA genes using long-read sequencing.</title>
        <authorList>
            <person name="Singleton C.M."/>
            <person name="Petriglieri F."/>
            <person name="Kristensen J.M."/>
            <person name="Kirkegaard R.H."/>
            <person name="Michaelsen T.Y."/>
            <person name="Andersen M.H."/>
            <person name="Karst S.M."/>
            <person name="Dueholm M.S."/>
            <person name="Nielsen P.H."/>
            <person name="Albertsen M."/>
        </authorList>
    </citation>
    <scope>NUCLEOTIDE SEQUENCE</scope>
    <source>
        <strain evidence="2">EsbW_18-Q3-R4-48_MAXAC.044</strain>
    </source>
</reference>
<comment type="caution">
    <text evidence="2">The sequence shown here is derived from an EMBL/GenBank/DDBJ whole genome shotgun (WGS) entry which is preliminary data.</text>
</comment>
<sequence length="117" mass="13183">MRIPPEVLLPNLYESDNKTLSEDKGAQPVDSSARLRATLSNSLSKQKHALEKPLSASSRGRTAKGNLLAAAINVVPKRQRERRQEQRRKEKLPVLLDTRVSRSRRKSVRDSAIDCKI</sequence>
<accession>A0A9D7F6U2</accession>
<organism evidence="2 3">
    <name type="scientific">Candidatus Propionivibrio dominans</name>
    <dbReference type="NCBI Taxonomy" id="2954373"/>
    <lineage>
        <taxon>Bacteria</taxon>
        <taxon>Pseudomonadati</taxon>
        <taxon>Pseudomonadota</taxon>
        <taxon>Betaproteobacteria</taxon>
        <taxon>Rhodocyclales</taxon>
        <taxon>Rhodocyclaceae</taxon>
        <taxon>Propionivibrio</taxon>
    </lineage>
</organism>